<dbReference type="Proteomes" id="UP000776651">
    <property type="component" value="Unassembled WGS sequence"/>
</dbReference>
<organism evidence="1 2">
    <name type="scientific">Qipengyuania pacifica</name>
    <dbReference type="NCBI Taxonomy" id="2860199"/>
    <lineage>
        <taxon>Bacteria</taxon>
        <taxon>Pseudomonadati</taxon>
        <taxon>Pseudomonadota</taxon>
        <taxon>Alphaproteobacteria</taxon>
        <taxon>Sphingomonadales</taxon>
        <taxon>Erythrobacteraceae</taxon>
        <taxon>Qipengyuania</taxon>
    </lineage>
</organism>
<reference evidence="1 2" key="1">
    <citation type="submission" date="2021-08" db="EMBL/GenBank/DDBJ databases">
        <title>Comparative Genomics Analysis of the Genus Qipengyuania Reveals Extensive Genetic Diversity and Metabolic Versatility, Including the Description of Fifteen Novel Species.</title>
        <authorList>
            <person name="Liu Y."/>
        </authorList>
    </citation>
    <scope>NUCLEOTIDE SEQUENCE [LARGE SCALE GENOMIC DNA]</scope>
    <source>
        <strain evidence="1 2">GH25</strain>
    </source>
</reference>
<keyword evidence="2" id="KW-1185">Reference proteome</keyword>
<evidence type="ECO:0000313" key="1">
    <source>
        <dbReference type="EMBL" id="MBX7488315.1"/>
    </source>
</evidence>
<dbReference type="PANTHER" id="PTHR36451:SF1">
    <property type="entry name" value="OMEGA-HYDROXY-BETA-DIHYDROMENAQUINONE-9 SULFOTRANSFERASE STF3"/>
    <property type="match status" value="1"/>
</dbReference>
<dbReference type="RefSeq" id="WP_221597727.1">
    <property type="nucleotide sequence ID" value="NZ_JAIGNQ010000002.1"/>
</dbReference>
<dbReference type="Pfam" id="PF13469">
    <property type="entry name" value="Sulfotransfer_3"/>
    <property type="match status" value="1"/>
</dbReference>
<protein>
    <submittedName>
        <fullName evidence="1">Sulfotransferase</fullName>
    </submittedName>
</protein>
<proteinExistence type="predicted"/>
<sequence length="398" mass="44303">MASPPRPHPLARAKPAIWADRAVQALWDGGVTAKPPLEPEFLWSVGSRGFDSEDEHAGRSEAEVEDFRTRLDRLCTSLRGEANLSALGHTMAYGQLTSAIRKRHALGRIWRESPELATTQIAPPILIVGQMRTGTTRIHRLIAADPRHTGTRFCNSHYPVPAKPDLRPLKAGAALAIARRINPWLDTLHPFGATRIDEEIGWLAAALSPATFEAQWHIPEFVRWSEARDPGPVYAEFARILRTDAATMGDEALPRAIKCPQFSEDLPALLAQFPEARVVVTHRDSQAVLDSSVSLIASQMAFQSGQADLATIQAEWGRKLALRDERIEQALSEFEGHVARVEFDALGADWRREIIRIYAALEIEQLPAALAEIEREYERSNTGAHREHRSQIARFAEA</sequence>
<dbReference type="InterPro" id="IPR027417">
    <property type="entry name" value="P-loop_NTPase"/>
</dbReference>
<gene>
    <name evidence="1" type="ORF">K3177_07290</name>
</gene>
<accession>A0ABS7JI46</accession>
<dbReference type="SUPFAM" id="SSF52540">
    <property type="entry name" value="P-loop containing nucleoside triphosphate hydrolases"/>
    <property type="match status" value="1"/>
</dbReference>
<dbReference type="EMBL" id="JAIGNQ010000002">
    <property type="protein sequence ID" value="MBX7488315.1"/>
    <property type="molecule type" value="Genomic_DNA"/>
</dbReference>
<evidence type="ECO:0000313" key="2">
    <source>
        <dbReference type="Proteomes" id="UP000776651"/>
    </source>
</evidence>
<comment type="caution">
    <text evidence="1">The sequence shown here is derived from an EMBL/GenBank/DDBJ whole genome shotgun (WGS) entry which is preliminary data.</text>
</comment>
<name>A0ABS7JI46_9SPHN</name>
<dbReference type="PANTHER" id="PTHR36451">
    <property type="entry name" value="PAPS-DEPENDENT SULFOTRANSFERASE STF3"/>
    <property type="match status" value="1"/>
</dbReference>
<dbReference type="Gene3D" id="3.40.50.300">
    <property type="entry name" value="P-loop containing nucleotide triphosphate hydrolases"/>
    <property type="match status" value="1"/>
</dbReference>
<dbReference type="InterPro" id="IPR052736">
    <property type="entry name" value="Stf3_sulfotransferase"/>
</dbReference>